<evidence type="ECO:0000313" key="1">
    <source>
        <dbReference type="EMBL" id="KAF7684513.1"/>
    </source>
</evidence>
<gene>
    <name evidence="1" type="ORF">TCON_0293</name>
</gene>
<comment type="caution">
    <text evidence="1">The sequence shown here is derived from an EMBL/GenBank/DDBJ whole genome shotgun (WGS) entry which is preliminary data.</text>
</comment>
<dbReference type="EMBL" id="SBIQ01000010">
    <property type="protein sequence ID" value="KAF7684513.1"/>
    <property type="molecule type" value="Genomic_DNA"/>
</dbReference>
<proteinExistence type="predicted"/>
<reference evidence="1 2" key="1">
    <citation type="submission" date="2019-01" db="EMBL/GenBank/DDBJ databases">
        <title>Genomes sequencing and comparative genomics of infectious freshwater microsporidia, Cucumispora dikerogammari and Thelohania contejeani.</title>
        <authorList>
            <person name="Cormier A."/>
            <person name="Giraud I."/>
            <person name="Wattier R."/>
            <person name="Teixeira M."/>
            <person name="Grandjean F."/>
            <person name="Rigaud T."/>
            <person name="Cordaux R."/>
        </authorList>
    </citation>
    <scope>NUCLEOTIDE SEQUENCE [LARGE SCALE GENOMIC DNA]</scope>
    <source>
        <strain evidence="1">T1</strain>
        <tissue evidence="1">Spores</tissue>
    </source>
</reference>
<dbReference type="Proteomes" id="UP001516464">
    <property type="component" value="Unassembled WGS sequence"/>
</dbReference>
<sequence>MYIYTFKISPKFPIIYARDELLLINTTFPLKYPHIEVFHTSSNPSSHTDYLICDVSLTPPDSFQGIIWESTGLEDNIEEIADFIICKTKETKYDIRKRIYEKEENYIDTKMSELYEEGRLLHIKK</sequence>
<organism evidence="1 2">
    <name type="scientific">Astathelohania contejeani</name>
    <dbReference type="NCBI Taxonomy" id="164912"/>
    <lineage>
        <taxon>Eukaryota</taxon>
        <taxon>Fungi</taxon>
        <taxon>Fungi incertae sedis</taxon>
        <taxon>Microsporidia</taxon>
        <taxon>Astathelohaniidae</taxon>
        <taxon>Astathelohania</taxon>
    </lineage>
</organism>
<accession>A0ABQ7I200</accession>
<keyword evidence="2" id="KW-1185">Reference proteome</keyword>
<protein>
    <submittedName>
        <fullName evidence="1">Uncharacterized protein</fullName>
    </submittedName>
</protein>
<evidence type="ECO:0000313" key="2">
    <source>
        <dbReference type="Proteomes" id="UP001516464"/>
    </source>
</evidence>
<name>A0ABQ7I200_9MICR</name>